<evidence type="ECO:0000256" key="1">
    <source>
        <dbReference type="ARBA" id="ARBA00004236"/>
    </source>
</evidence>
<evidence type="ECO:0000256" key="3">
    <source>
        <dbReference type="ARBA" id="ARBA00022729"/>
    </source>
</evidence>
<feature type="signal peptide" evidence="10">
    <location>
        <begin position="1"/>
        <end position="16"/>
    </location>
</feature>
<dbReference type="InterPro" id="IPR052051">
    <property type="entry name" value="TCR_complex_component"/>
</dbReference>
<protein>
    <submittedName>
        <fullName evidence="12">Uncharacterized LOC113144082</fullName>
    </submittedName>
</protein>
<dbReference type="AlphaFoldDB" id="A0A3Q3MIM3"/>
<dbReference type="PANTHER" id="PTHR19433:SF133">
    <property type="entry name" value="IMMUNE-TYPE RECEPTOR 5 PRECURSOR-RELATED"/>
    <property type="match status" value="1"/>
</dbReference>
<keyword evidence="7" id="KW-0325">Glycoprotein</keyword>
<feature type="region of interest" description="Disordered" evidence="8">
    <location>
        <begin position="312"/>
        <end position="336"/>
    </location>
</feature>
<dbReference type="InterPro" id="IPR013106">
    <property type="entry name" value="Ig_V-set"/>
</dbReference>
<feature type="chain" id="PRO_5018766122" evidence="10">
    <location>
        <begin position="17"/>
        <end position="336"/>
    </location>
</feature>
<dbReference type="GO" id="GO:0002376">
    <property type="term" value="P:immune system process"/>
    <property type="evidence" value="ECO:0007669"/>
    <property type="project" value="UniProtKB-KW"/>
</dbReference>
<reference evidence="12" key="2">
    <citation type="submission" date="2025-09" db="UniProtKB">
        <authorList>
            <consortium name="Ensembl"/>
        </authorList>
    </citation>
    <scope>IDENTIFICATION</scope>
</reference>
<accession>A0A3Q3MIM3</accession>
<evidence type="ECO:0000313" key="13">
    <source>
        <dbReference type="Proteomes" id="UP000261640"/>
    </source>
</evidence>
<dbReference type="OrthoDB" id="8962861at2759"/>
<evidence type="ECO:0000256" key="9">
    <source>
        <dbReference type="SAM" id="Phobius"/>
    </source>
</evidence>
<dbReference type="GeneTree" id="ENSGT00950000182968"/>
<dbReference type="STRING" id="205130.ENSMAMP00000027383"/>
<dbReference type="GO" id="GO:0009617">
    <property type="term" value="P:response to bacterium"/>
    <property type="evidence" value="ECO:0007669"/>
    <property type="project" value="TreeGrafter"/>
</dbReference>
<keyword evidence="9" id="KW-0812">Transmembrane</keyword>
<dbReference type="InterPro" id="IPR036179">
    <property type="entry name" value="Ig-like_dom_sf"/>
</dbReference>
<dbReference type="InParanoid" id="A0A3Q3MIM3"/>
<dbReference type="Proteomes" id="UP000261640">
    <property type="component" value="Unplaced"/>
</dbReference>
<sequence>MLIIFYMLLMLRVGRCTDDQNFETKTIHVGDDVNLTCPRESSGTLFWIRLVSGNFPKILGKTFDIDTDSRITASEEPRIFVLHITKAELSDTGVYYCLKTQQQTFIFLKGTELRVKEPDITTVSPTDPVHSGDSVTLQCSVFSDSENKTCLEENSLCCYKAGAHQSQINLNCTQENSSAGLGKNPERYFTKKCVCSTFKNISSDTYYCSAATCGEKLFGNRSKLNTDVNTCSSHLQKDNTILFLLCAALAISLIVIAFLLYSIEKLKKKSCGCSNDVVVLQTNATVTGNQESKQTDEESLVYSAPNFRKTSKAERKDAKRSEEESIYTDVRVGGLD</sequence>
<keyword evidence="6" id="KW-1015">Disulfide bond</keyword>
<proteinExistence type="predicted"/>
<feature type="transmembrane region" description="Helical" evidence="9">
    <location>
        <begin position="241"/>
        <end position="261"/>
    </location>
</feature>
<evidence type="ECO:0000256" key="2">
    <source>
        <dbReference type="ARBA" id="ARBA00022475"/>
    </source>
</evidence>
<evidence type="ECO:0000256" key="6">
    <source>
        <dbReference type="ARBA" id="ARBA00023157"/>
    </source>
</evidence>
<keyword evidence="4" id="KW-0391">Immunity</keyword>
<evidence type="ECO:0000313" key="12">
    <source>
        <dbReference type="Ensembl" id="ENSMAMP00000027383.1"/>
    </source>
</evidence>
<evidence type="ECO:0000256" key="7">
    <source>
        <dbReference type="ARBA" id="ARBA00023180"/>
    </source>
</evidence>
<organism evidence="12 13">
    <name type="scientific">Mastacembelus armatus</name>
    <name type="common">zig-zag eel</name>
    <dbReference type="NCBI Taxonomy" id="205130"/>
    <lineage>
        <taxon>Eukaryota</taxon>
        <taxon>Metazoa</taxon>
        <taxon>Chordata</taxon>
        <taxon>Craniata</taxon>
        <taxon>Vertebrata</taxon>
        <taxon>Euteleostomi</taxon>
        <taxon>Actinopterygii</taxon>
        <taxon>Neopterygii</taxon>
        <taxon>Teleostei</taxon>
        <taxon>Neoteleostei</taxon>
        <taxon>Acanthomorphata</taxon>
        <taxon>Anabantaria</taxon>
        <taxon>Synbranchiformes</taxon>
        <taxon>Mastacembelidae</taxon>
        <taxon>Mastacembelus</taxon>
    </lineage>
</organism>
<dbReference type="Ensembl" id="ENSMAMT00000028094.2">
    <property type="protein sequence ID" value="ENSMAMP00000027383.1"/>
    <property type="gene ID" value="ENSMAMG00000018422.2"/>
</dbReference>
<keyword evidence="13" id="KW-1185">Reference proteome</keyword>
<evidence type="ECO:0000256" key="5">
    <source>
        <dbReference type="ARBA" id="ARBA00023136"/>
    </source>
</evidence>
<dbReference type="Gene3D" id="2.60.40.10">
    <property type="entry name" value="Immunoglobulins"/>
    <property type="match status" value="1"/>
</dbReference>
<comment type="subcellular location">
    <subcellularLocation>
        <location evidence="1">Cell membrane</location>
    </subcellularLocation>
</comment>
<evidence type="ECO:0000256" key="10">
    <source>
        <dbReference type="SAM" id="SignalP"/>
    </source>
</evidence>
<dbReference type="InterPro" id="IPR003599">
    <property type="entry name" value="Ig_sub"/>
</dbReference>
<feature type="domain" description="Immunoglobulin" evidence="11">
    <location>
        <begin position="22"/>
        <end position="116"/>
    </location>
</feature>
<keyword evidence="2" id="KW-1003">Cell membrane</keyword>
<dbReference type="SMART" id="SM00409">
    <property type="entry name" value="IG"/>
    <property type="match status" value="1"/>
</dbReference>
<keyword evidence="9" id="KW-1133">Transmembrane helix</keyword>
<dbReference type="PANTHER" id="PTHR19433">
    <property type="entry name" value="T-CELL RECEPTOR ALPHA CHAIN V REGION-RELATED"/>
    <property type="match status" value="1"/>
</dbReference>
<evidence type="ECO:0000256" key="4">
    <source>
        <dbReference type="ARBA" id="ARBA00022859"/>
    </source>
</evidence>
<dbReference type="GO" id="GO:0005886">
    <property type="term" value="C:plasma membrane"/>
    <property type="evidence" value="ECO:0007669"/>
    <property type="project" value="UniProtKB-SubCell"/>
</dbReference>
<dbReference type="SUPFAM" id="SSF48726">
    <property type="entry name" value="Immunoglobulin"/>
    <property type="match status" value="1"/>
</dbReference>
<dbReference type="RefSeq" id="XP_026185574.1">
    <property type="nucleotide sequence ID" value="XM_026329789.1"/>
</dbReference>
<evidence type="ECO:0000256" key="8">
    <source>
        <dbReference type="SAM" id="MobiDB-lite"/>
    </source>
</evidence>
<keyword evidence="5 9" id="KW-0472">Membrane</keyword>
<dbReference type="GeneID" id="113144082"/>
<dbReference type="InterPro" id="IPR013783">
    <property type="entry name" value="Ig-like_fold"/>
</dbReference>
<feature type="compositionally biased region" description="Basic and acidic residues" evidence="8">
    <location>
        <begin position="312"/>
        <end position="323"/>
    </location>
</feature>
<dbReference type="Pfam" id="PF07686">
    <property type="entry name" value="V-set"/>
    <property type="match status" value="1"/>
</dbReference>
<name>A0A3Q3MIM3_9TELE</name>
<keyword evidence="3 10" id="KW-0732">Signal</keyword>
<reference evidence="12" key="1">
    <citation type="submission" date="2025-08" db="UniProtKB">
        <authorList>
            <consortium name="Ensembl"/>
        </authorList>
    </citation>
    <scope>IDENTIFICATION</scope>
</reference>
<evidence type="ECO:0000259" key="11">
    <source>
        <dbReference type="SMART" id="SM00409"/>
    </source>
</evidence>